<proteinExistence type="predicted"/>
<comment type="caution">
    <text evidence="2">The sequence shown here is derived from an EMBL/GenBank/DDBJ whole genome shotgun (WGS) entry which is preliminary data.</text>
</comment>
<gene>
    <name evidence="2" type="ORF">scyTo_0021100</name>
</gene>
<keyword evidence="1" id="KW-0732">Signal</keyword>
<dbReference type="GO" id="GO:0003824">
    <property type="term" value="F:catalytic activity"/>
    <property type="evidence" value="ECO:0007669"/>
    <property type="project" value="InterPro"/>
</dbReference>
<dbReference type="Proteomes" id="UP000288216">
    <property type="component" value="Unassembled WGS sequence"/>
</dbReference>
<feature type="chain" id="PRO_5019121032" description="CMP/dCMP-type deaminase domain-containing protein" evidence="1">
    <location>
        <begin position="19"/>
        <end position="112"/>
    </location>
</feature>
<dbReference type="AlphaFoldDB" id="A0A401PWH2"/>
<feature type="signal peptide" evidence="1">
    <location>
        <begin position="1"/>
        <end position="18"/>
    </location>
</feature>
<evidence type="ECO:0000256" key="1">
    <source>
        <dbReference type="SAM" id="SignalP"/>
    </source>
</evidence>
<dbReference type="InterPro" id="IPR016193">
    <property type="entry name" value="Cytidine_deaminase-like"/>
</dbReference>
<dbReference type="Gene3D" id="3.40.140.10">
    <property type="entry name" value="Cytidine Deaminase, domain 2"/>
    <property type="match status" value="1"/>
</dbReference>
<organism evidence="2 3">
    <name type="scientific">Scyliorhinus torazame</name>
    <name type="common">Cloudy catshark</name>
    <name type="synonym">Catulus torazame</name>
    <dbReference type="NCBI Taxonomy" id="75743"/>
    <lineage>
        <taxon>Eukaryota</taxon>
        <taxon>Metazoa</taxon>
        <taxon>Chordata</taxon>
        <taxon>Craniata</taxon>
        <taxon>Vertebrata</taxon>
        <taxon>Chondrichthyes</taxon>
        <taxon>Elasmobranchii</taxon>
        <taxon>Galeomorphii</taxon>
        <taxon>Galeoidea</taxon>
        <taxon>Carcharhiniformes</taxon>
        <taxon>Scyliorhinidae</taxon>
        <taxon>Scyliorhinus</taxon>
    </lineage>
</organism>
<evidence type="ECO:0000313" key="2">
    <source>
        <dbReference type="EMBL" id="GCB77458.1"/>
    </source>
</evidence>
<protein>
    <recommendedName>
        <fullName evidence="4">CMP/dCMP-type deaminase domain-containing protein</fullName>
    </recommendedName>
</protein>
<accession>A0A401PWH2</accession>
<dbReference type="EMBL" id="BFAA01018116">
    <property type="protein sequence ID" value="GCB77458.1"/>
    <property type="molecule type" value="Genomic_DNA"/>
</dbReference>
<sequence>MILVIIMLLFFDLDNDNAIRSLILVVTMLPLSNFGYDKDSPGHGVGALIYQDGCFVGIGYNGFPRGNRCGQYLQNYPEPKEDCAQSQKKASGAQQQSTHFIICAEANALYFR</sequence>
<evidence type="ECO:0008006" key="4">
    <source>
        <dbReference type="Google" id="ProtNLM"/>
    </source>
</evidence>
<name>A0A401PWH2_SCYTO</name>
<dbReference type="SUPFAM" id="SSF53927">
    <property type="entry name" value="Cytidine deaminase-like"/>
    <property type="match status" value="1"/>
</dbReference>
<evidence type="ECO:0000313" key="3">
    <source>
        <dbReference type="Proteomes" id="UP000288216"/>
    </source>
</evidence>
<keyword evidence="3" id="KW-1185">Reference proteome</keyword>
<reference evidence="2 3" key="1">
    <citation type="journal article" date="2018" name="Nat. Ecol. Evol.">
        <title>Shark genomes provide insights into elasmobranch evolution and the origin of vertebrates.</title>
        <authorList>
            <person name="Hara Y"/>
            <person name="Yamaguchi K"/>
            <person name="Onimaru K"/>
            <person name="Kadota M"/>
            <person name="Koyanagi M"/>
            <person name="Keeley SD"/>
            <person name="Tatsumi K"/>
            <person name="Tanaka K"/>
            <person name="Motone F"/>
            <person name="Kageyama Y"/>
            <person name="Nozu R"/>
            <person name="Adachi N"/>
            <person name="Nishimura O"/>
            <person name="Nakagawa R"/>
            <person name="Tanegashima C"/>
            <person name="Kiyatake I"/>
            <person name="Matsumoto R"/>
            <person name="Murakumo K"/>
            <person name="Nishida K"/>
            <person name="Terakita A"/>
            <person name="Kuratani S"/>
            <person name="Sato K"/>
            <person name="Hyodo S Kuraku.S."/>
        </authorList>
    </citation>
    <scope>NUCLEOTIDE SEQUENCE [LARGE SCALE GENOMIC DNA]</scope>
</reference>